<dbReference type="Gene3D" id="3.40.50.720">
    <property type="entry name" value="NAD(P)-binding Rossmann-like Domain"/>
    <property type="match status" value="1"/>
</dbReference>
<proteinExistence type="predicted"/>
<evidence type="ECO:0000259" key="3">
    <source>
        <dbReference type="Pfam" id="PF05368"/>
    </source>
</evidence>
<dbReference type="InterPro" id="IPR008030">
    <property type="entry name" value="NmrA-like"/>
</dbReference>
<dbReference type="EMBL" id="JAPEVG010000670">
    <property type="protein sequence ID" value="KAJ8456502.1"/>
    <property type="molecule type" value="Genomic_DNA"/>
</dbReference>
<accession>A0AAD7X583</accession>
<organism evidence="4 5">
    <name type="scientific">Trametes cubensis</name>
    <dbReference type="NCBI Taxonomy" id="1111947"/>
    <lineage>
        <taxon>Eukaryota</taxon>
        <taxon>Fungi</taxon>
        <taxon>Dikarya</taxon>
        <taxon>Basidiomycota</taxon>
        <taxon>Agaricomycotina</taxon>
        <taxon>Agaricomycetes</taxon>
        <taxon>Polyporales</taxon>
        <taxon>Polyporaceae</taxon>
        <taxon>Trametes</taxon>
    </lineage>
</organism>
<evidence type="ECO:0000256" key="2">
    <source>
        <dbReference type="ARBA" id="ARBA00023002"/>
    </source>
</evidence>
<reference evidence="4" key="1">
    <citation type="submission" date="2022-11" db="EMBL/GenBank/DDBJ databases">
        <title>Genome Sequence of Cubamyces cubensis.</title>
        <authorList>
            <person name="Buettner E."/>
        </authorList>
    </citation>
    <scope>NUCLEOTIDE SEQUENCE</scope>
    <source>
        <strain evidence="4">MPL-01</strain>
    </source>
</reference>
<dbReference type="InterPro" id="IPR051609">
    <property type="entry name" value="NmrA/Isoflavone_reductase-like"/>
</dbReference>
<dbReference type="InterPro" id="IPR036291">
    <property type="entry name" value="NAD(P)-bd_dom_sf"/>
</dbReference>
<keyword evidence="2" id="KW-0560">Oxidoreductase</keyword>
<evidence type="ECO:0000313" key="4">
    <source>
        <dbReference type="EMBL" id="KAJ8456502.1"/>
    </source>
</evidence>
<evidence type="ECO:0000313" key="5">
    <source>
        <dbReference type="Proteomes" id="UP001215151"/>
    </source>
</evidence>
<evidence type="ECO:0000256" key="1">
    <source>
        <dbReference type="ARBA" id="ARBA00022857"/>
    </source>
</evidence>
<protein>
    <recommendedName>
        <fullName evidence="3">NmrA-like domain-containing protein</fullName>
    </recommendedName>
</protein>
<dbReference type="SUPFAM" id="SSF51735">
    <property type="entry name" value="NAD(P)-binding Rossmann-fold domains"/>
    <property type="match status" value="1"/>
</dbReference>
<keyword evidence="1" id="KW-0521">NADP</keyword>
<dbReference type="AlphaFoldDB" id="A0AAD7X583"/>
<keyword evidence="5" id="KW-1185">Reference proteome</keyword>
<dbReference type="PANTHER" id="PTHR47706:SF9">
    <property type="entry name" value="NMRA-LIKE DOMAIN-CONTAINING PROTEIN-RELATED"/>
    <property type="match status" value="1"/>
</dbReference>
<dbReference type="Pfam" id="PF05368">
    <property type="entry name" value="NmrA"/>
    <property type="match status" value="1"/>
</dbReference>
<dbReference type="GO" id="GO:0016491">
    <property type="term" value="F:oxidoreductase activity"/>
    <property type="evidence" value="ECO:0007669"/>
    <property type="project" value="UniProtKB-KW"/>
</dbReference>
<comment type="caution">
    <text evidence="4">The sequence shown here is derived from an EMBL/GenBank/DDBJ whole genome shotgun (WGS) entry which is preliminary data.</text>
</comment>
<feature type="domain" description="NmrA-like" evidence="3">
    <location>
        <begin position="26"/>
        <end position="244"/>
    </location>
</feature>
<sequence length="317" mass="34414">MIISTAILPGSHPSNNPAGNHISHAFLVHFKPSFHTVRVLTRDPSSAVAQALAAQGAQLRLFDSAREGLDLARSLDEALDGVDVVVNALPGKTSDQVKRAVVEAAARSRARVYILDEYGLDHRIAAVPGHEHPGWLEKGRVSIETRERLKGRKVIALYATLFLEFAITPQMGIDVAKNTYTCYGSPTQPFSTTAMEDIGRAVARLSILALDPSTAPTVLDEVRIAGTTTTTYAEIRDVVARVRGVPGAEIEVRDVGELKEEIRESGPGEKAFYEYMKVVIGEGKVDFSAGNVNELVNPGGKLWKWKTVEEHVRGLLA</sequence>
<dbReference type="PANTHER" id="PTHR47706">
    <property type="entry name" value="NMRA-LIKE FAMILY PROTEIN"/>
    <property type="match status" value="1"/>
</dbReference>
<dbReference type="Proteomes" id="UP001215151">
    <property type="component" value="Unassembled WGS sequence"/>
</dbReference>
<name>A0AAD7X583_9APHY</name>
<gene>
    <name evidence="4" type="ORF">ONZ51_g12088</name>
</gene>